<accession>A0A8T1UBF2</accession>
<evidence type="ECO:0000313" key="1">
    <source>
        <dbReference type="EMBL" id="KAG6957561.1"/>
    </source>
</evidence>
<gene>
    <name evidence="1" type="ORF">JG687_00009911</name>
</gene>
<dbReference type="OrthoDB" id="10454942at2759"/>
<evidence type="ECO:0000313" key="2">
    <source>
        <dbReference type="Proteomes" id="UP000688947"/>
    </source>
</evidence>
<sequence>MKNVETAETDTQAVLDLTRGPEQKETAATTSDEAGVVTTGSALERFFRASEKTLNVLISNFLISQGLPYTLCSSAAFQDVIRAATGNPAFQILGRDRHDHLVSTILRSGGWVHSYRRSSRKRVSSRFSI</sequence>
<protein>
    <submittedName>
        <fullName evidence="1">Uncharacterized protein</fullName>
    </submittedName>
</protein>
<dbReference type="EMBL" id="JAENGZ010000537">
    <property type="protein sequence ID" value="KAG6957561.1"/>
    <property type="molecule type" value="Genomic_DNA"/>
</dbReference>
<dbReference type="VEuPathDB" id="FungiDB:PC110_g9350"/>
<reference evidence="1" key="1">
    <citation type="submission" date="2021-01" db="EMBL/GenBank/DDBJ databases">
        <title>Phytophthora aleatoria, a newly-described species from Pinus radiata is distinct from Phytophthora cactorum isolates based on comparative genomics.</title>
        <authorList>
            <person name="Mcdougal R."/>
            <person name="Panda P."/>
            <person name="Williams N."/>
            <person name="Studholme D.J."/>
        </authorList>
    </citation>
    <scope>NUCLEOTIDE SEQUENCE</scope>
    <source>
        <strain evidence="1">NZFS 3830</strain>
    </source>
</reference>
<organism evidence="1 2">
    <name type="scientific">Phytophthora cactorum</name>
    <dbReference type="NCBI Taxonomy" id="29920"/>
    <lineage>
        <taxon>Eukaryota</taxon>
        <taxon>Sar</taxon>
        <taxon>Stramenopiles</taxon>
        <taxon>Oomycota</taxon>
        <taxon>Peronosporomycetes</taxon>
        <taxon>Peronosporales</taxon>
        <taxon>Peronosporaceae</taxon>
        <taxon>Phytophthora</taxon>
    </lineage>
</organism>
<dbReference type="Proteomes" id="UP000688947">
    <property type="component" value="Unassembled WGS sequence"/>
</dbReference>
<proteinExistence type="predicted"/>
<comment type="caution">
    <text evidence="1">The sequence shown here is derived from an EMBL/GenBank/DDBJ whole genome shotgun (WGS) entry which is preliminary data.</text>
</comment>
<name>A0A8T1UBF2_9STRA</name>
<dbReference type="AlphaFoldDB" id="A0A8T1UBF2"/>